<dbReference type="CDD" id="cd00136">
    <property type="entry name" value="PDZ_canonical"/>
    <property type="match status" value="1"/>
</dbReference>
<dbReference type="GO" id="GO:0048489">
    <property type="term" value="P:synaptic vesicle transport"/>
    <property type="evidence" value="ECO:0000318"/>
    <property type="project" value="GO_Central"/>
</dbReference>
<dbReference type="SMART" id="SM00228">
    <property type="entry name" value="PDZ"/>
    <property type="match status" value="1"/>
</dbReference>
<dbReference type="PANTHER" id="PTHR14063">
    <property type="entry name" value="PROTEIN LIN-7 HOMOLOG"/>
    <property type="match status" value="1"/>
</dbReference>
<dbReference type="SUPFAM" id="SSF50156">
    <property type="entry name" value="PDZ domain-like"/>
    <property type="match status" value="1"/>
</dbReference>
<dbReference type="GO" id="GO:0030674">
    <property type="term" value="F:protein-macromolecule adaptor activity"/>
    <property type="evidence" value="ECO:0000318"/>
    <property type="project" value="GO_Central"/>
</dbReference>
<reference evidence="1" key="2">
    <citation type="submission" date="2022-06" db="UniProtKB">
        <authorList>
            <consortium name="EnsemblMetazoa"/>
        </authorList>
    </citation>
    <scope>IDENTIFICATION</scope>
    <source>
        <strain evidence="1">PS312</strain>
    </source>
</reference>
<dbReference type="InterPro" id="IPR036034">
    <property type="entry name" value="PDZ_sf"/>
</dbReference>
<organism evidence="1 2">
    <name type="scientific">Pristionchus pacificus</name>
    <name type="common">Parasitic nematode worm</name>
    <dbReference type="NCBI Taxonomy" id="54126"/>
    <lineage>
        <taxon>Eukaryota</taxon>
        <taxon>Metazoa</taxon>
        <taxon>Ecdysozoa</taxon>
        <taxon>Nematoda</taxon>
        <taxon>Chromadorea</taxon>
        <taxon>Rhabditida</taxon>
        <taxon>Rhabditina</taxon>
        <taxon>Diplogasteromorpha</taxon>
        <taxon>Diplogasteroidea</taxon>
        <taxon>Neodiplogasteridae</taxon>
        <taxon>Pristionchus</taxon>
    </lineage>
</organism>
<evidence type="ECO:0000313" key="2">
    <source>
        <dbReference type="Proteomes" id="UP000005239"/>
    </source>
</evidence>
<dbReference type="Gene3D" id="2.30.42.10">
    <property type="match status" value="1"/>
</dbReference>
<reference evidence="2" key="1">
    <citation type="journal article" date="2008" name="Nat. Genet.">
        <title>The Pristionchus pacificus genome provides a unique perspective on nematode lifestyle and parasitism.</title>
        <authorList>
            <person name="Dieterich C."/>
            <person name="Clifton S.W."/>
            <person name="Schuster L.N."/>
            <person name="Chinwalla A."/>
            <person name="Delehaunty K."/>
            <person name="Dinkelacker I."/>
            <person name="Fulton L."/>
            <person name="Fulton R."/>
            <person name="Godfrey J."/>
            <person name="Minx P."/>
            <person name="Mitreva M."/>
            <person name="Roeseler W."/>
            <person name="Tian H."/>
            <person name="Witte H."/>
            <person name="Yang S.P."/>
            <person name="Wilson R.K."/>
            <person name="Sommer R.J."/>
        </authorList>
    </citation>
    <scope>NUCLEOTIDE SEQUENCE [LARGE SCALE GENOMIC DNA]</scope>
    <source>
        <strain evidence="2">PS312</strain>
    </source>
</reference>
<dbReference type="OrthoDB" id="2272012at2759"/>
<accession>A0A8R1U933</accession>
<accession>A0A2A6CDN7</accession>
<dbReference type="GO" id="GO:0016323">
    <property type="term" value="C:basolateral plasma membrane"/>
    <property type="evidence" value="ECO:0000318"/>
    <property type="project" value="GO_Central"/>
</dbReference>
<dbReference type="GO" id="GO:0007269">
    <property type="term" value="P:neurotransmitter secretion"/>
    <property type="evidence" value="ECO:0000318"/>
    <property type="project" value="GO_Central"/>
</dbReference>
<dbReference type="GO" id="GO:0005911">
    <property type="term" value="C:cell-cell junction"/>
    <property type="evidence" value="ECO:0000318"/>
    <property type="project" value="GO_Central"/>
</dbReference>
<dbReference type="GO" id="GO:0098793">
    <property type="term" value="C:presynapse"/>
    <property type="evidence" value="ECO:0007669"/>
    <property type="project" value="GOC"/>
</dbReference>
<dbReference type="AlphaFoldDB" id="A0A2A6CDN7"/>
<proteinExistence type="predicted"/>
<gene>
    <name evidence="1" type="primary">WBGene00101765</name>
</gene>
<dbReference type="EnsemblMetazoa" id="PPA12211.1">
    <property type="protein sequence ID" value="PPA12211.1"/>
    <property type="gene ID" value="WBGene00101765"/>
</dbReference>
<dbReference type="GO" id="GO:0045202">
    <property type="term" value="C:synapse"/>
    <property type="evidence" value="ECO:0000318"/>
    <property type="project" value="GO_Central"/>
</dbReference>
<sequence length="392" mass="43839">MFLPAGSCLDIRIKSVHLTTYRSSRMDDRTFTVSSDEESSFEDIDGLSMNGLQASDEPGKEKVADLAGAKELANVAEGAALEEDMVVKLREKVDSLLTMVLKGEVEMKQVEDEHWATLKSKDDEIDQLKQFNRLLMKENEDLKAKPRTRTVDEGTVSKADGVTDDHRAKFKEQLNNASGIMFAFTLLHMLCSYYAFYEGTWFNIPAIVLFYHLAIFPINLAIYSTRNVVVRLMILISDVVWLFSVEPKFYFILMVIKSILIVRSAWSMSDDMSTRYKEIKDRLTSACCPAKFAGAEALRDGTPRIVEIEKTGYSLGFTISKNSDSPVYVAHILHDGAAEKGGLKAGDEILKVNGTAVDGKTKEEVASMLKFIEGTVKLEVRNNNKELVANEI</sequence>
<name>A0A2A6CDN7_PRIPA</name>
<protein>
    <submittedName>
        <fullName evidence="1">PDZ domain-containing protein</fullName>
    </submittedName>
</protein>
<dbReference type="Proteomes" id="UP000005239">
    <property type="component" value="Unassembled WGS sequence"/>
</dbReference>
<dbReference type="GO" id="GO:0008582">
    <property type="term" value="P:regulation of synaptic assembly at neuromuscular junction"/>
    <property type="evidence" value="ECO:0000318"/>
    <property type="project" value="GO_Central"/>
</dbReference>
<keyword evidence="2" id="KW-1185">Reference proteome</keyword>
<evidence type="ECO:0000313" key="1">
    <source>
        <dbReference type="EnsemblMetazoa" id="PPA12211.1"/>
    </source>
</evidence>
<dbReference type="Pfam" id="PF00595">
    <property type="entry name" value="PDZ"/>
    <property type="match status" value="1"/>
</dbReference>
<dbReference type="PROSITE" id="PS50106">
    <property type="entry name" value="PDZ"/>
    <property type="match status" value="1"/>
</dbReference>
<dbReference type="InterPro" id="IPR051109">
    <property type="entry name" value="MAM_complex_regulator"/>
</dbReference>
<dbReference type="InterPro" id="IPR001478">
    <property type="entry name" value="PDZ"/>
</dbReference>